<evidence type="ECO:0000256" key="5">
    <source>
        <dbReference type="ARBA" id="ARBA00023002"/>
    </source>
</evidence>
<accession>A0A7S4S501</accession>
<keyword evidence="5" id="KW-0560">Oxidoreductase</keyword>
<dbReference type="Pfam" id="PF08031">
    <property type="entry name" value="BBE"/>
    <property type="match status" value="1"/>
</dbReference>
<evidence type="ECO:0000256" key="3">
    <source>
        <dbReference type="ARBA" id="ARBA00022630"/>
    </source>
</evidence>
<keyword evidence="4" id="KW-0274">FAD</keyword>
<dbReference type="AlphaFoldDB" id="A0A7S4S501"/>
<dbReference type="InterPro" id="IPR016166">
    <property type="entry name" value="FAD-bd_PCMH"/>
</dbReference>
<name>A0A7S4S501_9STRA</name>
<dbReference type="Pfam" id="PF01565">
    <property type="entry name" value="FAD_binding_4"/>
    <property type="match status" value="1"/>
</dbReference>
<dbReference type="InterPro" id="IPR016169">
    <property type="entry name" value="FAD-bd_PCMH_sub2"/>
</dbReference>
<dbReference type="PROSITE" id="PS51387">
    <property type="entry name" value="FAD_PCMH"/>
    <property type="match status" value="1"/>
</dbReference>
<dbReference type="PANTHER" id="PTHR42973:SF39">
    <property type="entry name" value="FAD-BINDING PCMH-TYPE DOMAIN-CONTAINING PROTEIN"/>
    <property type="match status" value="1"/>
</dbReference>
<dbReference type="EMBL" id="HBNS01036949">
    <property type="protein sequence ID" value="CAE4633753.1"/>
    <property type="molecule type" value="Transcribed_RNA"/>
</dbReference>
<dbReference type="InterPro" id="IPR012951">
    <property type="entry name" value="BBE"/>
</dbReference>
<proteinExistence type="inferred from homology"/>
<evidence type="ECO:0000313" key="8">
    <source>
        <dbReference type="EMBL" id="CAE4633753.1"/>
    </source>
</evidence>
<dbReference type="InterPro" id="IPR036318">
    <property type="entry name" value="FAD-bd_PCMH-like_sf"/>
</dbReference>
<dbReference type="InterPro" id="IPR050416">
    <property type="entry name" value="FAD-linked_Oxidoreductase"/>
</dbReference>
<organism evidence="8">
    <name type="scientific">Ditylum brightwellii</name>
    <dbReference type="NCBI Taxonomy" id="49249"/>
    <lineage>
        <taxon>Eukaryota</taxon>
        <taxon>Sar</taxon>
        <taxon>Stramenopiles</taxon>
        <taxon>Ochrophyta</taxon>
        <taxon>Bacillariophyta</taxon>
        <taxon>Mediophyceae</taxon>
        <taxon>Lithodesmiophycidae</taxon>
        <taxon>Lithodesmiales</taxon>
        <taxon>Lithodesmiaceae</taxon>
        <taxon>Ditylum</taxon>
    </lineage>
</organism>
<dbReference type="GO" id="GO:0071949">
    <property type="term" value="F:FAD binding"/>
    <property type="evidence" value="ECO:0007669"/>
    <property type="project" value="InterPro"/>
</dbReference>
<evidence type="ECO:0000256" key="4">
    <source>
        <dbReference type="ARBA" id="ARBA00022827"/>
    </source>
</evidence>
<feature type="region of interest" description="Disordered" evidence="6">
    <location>
        <begin position="532"/>
        <end position="554"/>
    </location>
</feature>
<evidence type="ECO:0000256" key="1">
    <source>
        <dbReference type="ARBA" id="ARBA00001974"/>
    </source>
</evidence>
<dbReference type="InterPro" id="IPR006093">
    <property type="entry name" value="Oxy_OxRdtase_FAD_BS"/>
</dbReference>
<comment type="similarity">
    <text evidence="2">Belongs to the oxygen-dependent FAD-linked oxidoreductase family.</text>
</comment>
<dbReference type="PROSITE" id="PS00862">
    <property type="entry name" value="OX2_COVAL_FAD"/>
    <property type="match status" value="1"/>
</dbReference>
<sequence>MGHPRFPAGIFYAESQDEVIEAVNCANKAGYKVSPRGRGHSYQGLSSMDGYMVIDMSLMCNPDDFKPEDFEQPWLLGGGQIAIGSIKSGSGCTNAVMLAYTADKFPEAGLYNIGSCPSVGITGYATGGCQGDTTPWVGLGIDDVLSYDIVLYDGTNVTASAEEHEDLYWALRGGGSGFGVITSIETAIIGAPKASSGFTFIGASYKQTQNEAREFLKRFQDFLMPDLPIGSKEYKEKVRATSAKFGGGASFNTNSTEGTLGFSGLFLGSADEARSTFAEAGLLDPDILVLDSSGFATLEFSSYVDAQLYIICFNLGLSDYRWTEWVDPNRSYNETDNVYKVDICEDLGIDSKYCYRNNVGYLIPNCYTGKDVILPALKSVAIKPQSWFNRPGPGRPGDNRVRTTWTGGLLYGRVDPDVLLEMANVGVSIGHFAHGAPTLVERDETDYVGREEYTLLDFCCGQASKESYDSITSILVNKAYDGDASKLRGFYNYLNIEGNRNWRDYYFGDNYERLSVVKAMYDETNGFGNSLQVEPAPLSSKSGKGPNGEETIFD</sequence>
<dbReference type="Gene3D" id="3.30.465.10">
    <property type="match status" value="2"/>
</dbReference>
<dbReference type="InterPro" id="IPR006094">
    <property type="entry name" value="Oxid_FAD_bind_N"/>
</dbReference>
<dbReference type="SUPFAM" id="SSF56176">
    <property type="entry name" value="FAD-binding/transporter-associated domain-like"/>
    <property type="match status" value="1"/>
</dbReference>
<comment type="cofactor">
    <cofactor evidence="1">
        <name>FAD</name>
        <dbReference type="ChEBI" id="CHEBI:57692"/>
    </cofactor>
</comment>
<gene>
    <name evidence="8" type="ORF">DBRI00130_LOCUS28866</name>
</gene>
<evidence type="ECO:0000259" key="7">
    <source>
        <dbReference type="PROSITE" id="PS51387"/>
    </source>
</evidence>
<keyword evidence="3" id="KW-0285">Flavoprotein</keyword>
<protein>
    <recommendedName>
        <fullName evidence="7">FAD-binding PCMH-type domain-containing protein</fullName>
    </recommendedName>
</protein>
<evidence type="ECO:0000256" key="6">
    <source>
        <dbReference type="SAM" id="MobiDB-lite"/>
    </source>
</evidence>
<dbReference type="PANTHER" id="PTHR42973">
    <property type="entry name" value="BINDING OXIDOREDUCTASE, PUTATIVE (AFU_ORTHOLOGUE AFUA_1G17690)-RELATED"/>
    <property type="match status" value="1"/>
</dbReference>
<evidence type="ECO:0000256" key="2">
    <source>
        <dbReference type="ARBA" id="ARBA00005466"/>
    </source>
</evidence>
<feature type="domain" description="FAD-binding PCMH-type" evidence="7">
    <location>
        <begin position="3"/>
        <end position="191"/>
    </location>
</feature>
<dbReference type="GO" id="GO:0016491">
    <property type="term" value="F:oxidoreductase activity"/>
    <property type="evidence" value="ECO:0007669"/>
    <property type="project" value="UniProtKB-KW"/>
</dbReference>
<reference evidence="8" key="1">
    <citation type="submission" date="2021-01" db="EMBL/GenBank/DDBJ databases">
        <authorList>
            <person name="Corre E."/>
            <person name="Pelletier E."/>
            <person name="Niang G."/>
            <person name="Scheremetjew M."/>
            <person name="Finn R."/>
            <person name="Kale V."/>
            <person name="Holt S."/>
            <person name="Cochrane G."/>
            <person name="Meng A."/>
            <person name="Brown T."/>
            <person name="Cohen L."/>
        </authorList>
    </citation>
    <scope>NUCLEOTIDE SEQUENCE</scope>
    <source>
        <strain evidence="8">GSO104</strain>
    </source>
</reference>